<feature type="compositionally biased region" description="Low complexity" evidence="1">
    <location>
        <begin position="48"/>
        <end position="58"/>
    </location>
</feature>
<accession>A0ABZ2L698</accession>
<feature type="region of interest" description="Disordered" evidence="1">
    <location>
        <begin position="29"/>
        <end position="101"/>
    </location>
</feature>
<organism evidence="3 4">
    <name type="scientific">Pendulispora rubella</name>
    <dbReference type="NCBI Taxonomy" id="2741070"/>
    <lineage>
        <taxon>Bacteria</taxon>
        <taxon>Pseudomonadati</taxon>
        <taxon>Myxococcota</taxon>
        <taxon>Myxococcia</taxon>
        <taxon>Myxococcales</taxon>
        <taxon>Sorangiineae</taxon>
        <taxon>Pendulisporaceae</taxon>
        <taxon>Pendulispora</taxon>
    </lineage>
</organism>
<feature type="chain" id="PRO_5046803021" description="Carboxypeptidase regulatory-like domain-containing protein" evidence="2">
    <location>
        <begin position="28"/>
        <end position="220"/>
    </location>
</feature>
<protein>
    <recommendedName>
        <fullName evidence="5">Carboxypeptidase regulatory-like domain-containing protein</fullName>
    </recommendedName>
</protein>
<name>A0ABZ2L698_9BACT</name>
<keyword evidence="4" id="KW-1185">Reference proteome</keyword>
<feature type="signal peptide" evidence="2">
    <location>
        <begin position="1"/>
        <end position="27"/>
    </location>
</feature>
<evidence type="ECO:0000256" key="1">
    <source>
        <dbReference type="SAM" id="MobiDB-lite"/>
    </source>
</evidence>
<evidence type="ECO:0000313" key="3">
    <source>
        <dbReference type="EMBL" id="WXB05473.1"/>
    </source>
</evidence>
<evidence type="ECO:0008006" key="5">
    <source>
        <dbReference type="Google" id="ProtNLM"/>
    </source>
</evidence>
<gene>
    <name evidence="3" type="ORF">LVJ94_52330</name>
</gene>
<evidence type="ECO:0000256" key="2">
    <source>
        <dbReference type="SAM" id="SignalP"/>
    </source>
</evidence>
<dbReference type="Proteomes" id="UP001374803">
    <property type="component" value="Chromosome"/>
</dbReference>
<sequence>MKMRLFSKIFPLGMAVAAAGLAGWACSAPDPGELGNTDPDKPPGGKFDAGQPGPRPDAGPGGDGGSQGSTDPFADQPAYTKIDGDSSIRPGGHSTLQGNNPVGENCFNGPCHGAGGNGPTFAIGGTIYQNDQGVNPAGAGVEVRIRSLDGSYAKSTYTDQYGNFRIKLGNDTFPAQAYVSIRNGKGVSPMSNQLSNADGACSKAGNCHGGGSTKKVWIAP</sequence>
<reference evidence="3" key="1">
    <citation type="submission" date="2021-12" db="EMBL/GenBank/DDBJ databases">
        <title>Discovery of the Pendulisporaceae a myxobacterial family with distinct sporulation behavior and unique specialized metabolism.</title>
        <authorList>
            <person name="Garcia R."/>
            <person name="Popoff A."/>
            <person name="Bader C.D."/>
            <person name="Loehr J."/>
            <person name="Walesch S."/>
            <person name="Walt C."/>
            <person name="Boldt J."/>
            <person name="Bunk B."/>
            <person name="Haeckl F.J.F.P.J."/>
            <person name="Gunesch A.P."/>
            <person name="Birkelbach J."/>
            <person name="Nuebel U."/>
            <person name="Pietschmann T."/>
            <person name="Bach T."/>
            <person name="Mueller R."/>
        </authorList>
    </citation>
    <scope>NUCLEOTIDE SEQUENCE</scope>
    <source>
        <strain evidence="3">MSr11367</strain>
    </source>
</reference>
<keyword evidence="2" id="KW-0732">Signal</keyword>
<proteinExistence type="predicted"/>
<dbReference type="RefSeq" id="WP_394835118.1">
    <property type="nucleotide sequence ID" value="NZ_CP089929.1"/>
</dbReference>
<dbReference type="EMBL" id="CP089983">
    <property type="protein sequence ID" value="WXB05473.1"/>
    <property type="molecule type" value="Genomic_DNA"/>
</dbReference>
<evidence type="ECO:0000313" key="4">
    <source>
        <dbReference type="Proteomes" id="UP001374803"/>
    </source>
</evidence>